<feature type="region of interest" description="Disordered" evidence="2">
    <location>
        <begin position="84"/>
        <end position="134"/>
    </location>
</feature>
<name>A0ABW2JFP0_9ACTN</name>
<protein>
    <submittedName>
        <fullName evidence="3">Enoyl-CoA hydratase-related protein</fullName>
    </submittedName>
</protein>
<dbReference type="PANTHER" id="PTHR43802:SF1">
    <property type="entry name" value="IP11341P-RELATED"/>
    <property type="match status" value="1"/>
</dbReference>
<dbReference type="Gene3D" id="1.10.12.10">
    <property type="entry name" value="Lyase 2-enoyl-coa Hydratase, Chain A, domain 2"/>
    <property type="match status" value="1"/>
</dbReference>
<dbReference type="SUPFAM" id="SSF52096">
    <property type="entry name" value="ClpP/crotonase"/>
    <property type="match status" value="1"/>
</dbReference>
<comment type="similarity">
    <text evidence="1">Belongs to the enoyl-CoA hydratase/isomerase family.</text>
</comment>
<accession>A0ABW2JFP0</accession>
<evidence type="ECO:0000256" key="1">
    <source>
        <dbReference type="ARBA" id="ARBA00005254"/>
    </source>
</evidence>
<evidence type="ECO:0000313" key="4">
    <source>
        <dbReference type="Proteomes" id="UP001596523"/>
    </source>
</evidence>
<dbReference type="Pfam" id="PF00378">
    <property type="entry name" value="ECH_1"/>
    <property type="match status" value="2"/>
</dbReference>
<organism evidence="3 4">
    <name type="scientific">Streptomyces monticola</name>
    <dbReference type="NCBI Taxonomy" id="2666263"/>
    <lineage>
        <taxon>Bacteria</taxon>
        <taxon>Bacillati</taxon>
        <taxon>Actinomycetota</taxon>
        <taxon>Actinomycetes</taxon>
        <taxon>Kitasatosporales</taxon>
        <taxon>Streptomycetaceae</taxon>
        <taxon>Streptomyces</taxon>
    </lineage>
</organism>
<dbReference type="EMBL" id="JBHTCF010000003">
    <property type="protein sequence ID" value="MFC7304547.1"/>
    <property type="molecule type" value="Genomic_DNA"/>
</dbReference>
<evidence type="ECO:0000313" key="3">
    <source>
        <dbReference type="EMBL" id="MFC7304547.1"/>
    </source>
</evidence>
<dbReference type="CDD" id="cd06558">
    <property type="entry name" value="crotonase-like"/>
    <property type="match status" value="1"/>
</dbReference>
<proteinExistence type="inferred from homology"/>
<dbReference type="Gene3D" id="3.90.226.10">
    <property type="entry name" value="2-enoyl-CoA Hydratase, Chain A, domain 1"/>
    <property type="match status" value="1"/>
</dbReference>
<sequence length="309" mass="32845">MVSASAPEPQQPTVLAERRGPVLVLTLNRPDRLNAWTDELEDRYFALLDEAEADPEVRAIVLTGAGRGFCAGADMAELQRIGAAQQPAEDAVDVPAEGAADASPEGAADVPAEGAADVPDGQSPGAGPPRRERPRWFPLTLRKPLIAAVNGAAAGLGLVQALYCDIRFSTPDAKFTTAFARRGLIAEYGVAWLLPRLIGPSRALDLLLSGRVLRGTEAYETGLVNKVVAADRILDEAVAYATELATWSSPTSMSVMKQQVYEALDTDFPTAAARSEALMLDSFRHPDAAEGVTSYLERRPPAFGPLGPK</sequence>
<evidence type="ECO:0000256" key="2">
    <source>
        <dbReference type="SAM" id="MobiDB-lite"/>
    </source>
</evidence>
<comment type="caution">
    <text evidence="3">The sequence shown here is derived from an EMBL/GenBank/DDBJ whole genome shotgun (WGS) entry which is preliminary data.</text>
</comment>
<dbReference type="PANTHER" id="PTHR43802">
    <property type="entry name" value="ENOYL-COA HYDRATASE"/>
    <property type="match status" value="1"/>
</dbReference>
<dbReference type="RefSeq" id="WP_381829063.1">
    <property type="nucleotide sequence ID" value="NZ_JBHTCF010000003.1"/>
</dbReference>
<gene>
    <name evidence="3" type="ORF">ACFQVC_10015</name>
</gene>
<dbReference type="InterPro" id="IPR001753">
    <property type="entry name" value="Enoyl-CoA_hydra/iso"/>
</dbReference>
<dbReference type="InterPro" id="IPR014748">
    <property type="entry name" value="Enoyl-CoA_hydra_C"/>
</dbReference>
<dbReference type="InterPro" id="IPR029045">
    <property type="entry name" value="ClpP/crotonase-like_dom_sf"/>
</dbReference>
<dbReference type="Proteomes" id="UP001596523">
    <property type="component" value="Unassembled WGS sequence"/>
</dbReference>
<keyword evidence="4" id="KW-1185">Reference proteome</keyword>
<reference evidence="4" key="1">
    <citation type="journal article" date="2019" name="Int. J. Syst. Evol. Microbiol.">
        <title>The Global Catalogue of Microorganisms (GCM) 10K type strain sequencing project: providing services to taxonomists for standard genome sequencing and annotation.</title>
        <authorList>
            <consortium name="The Broad Institute Genomics Platform"/>
            <consortium name="The Broad Institute Genome Sequencing Center for Infectious Disease"/>
            <person name="Wu L."/>
            <person name="Ma J."/>
        </authorList>
    </citation>
    <scope>NUCLEOTIDE SEQUENCE [LARGE SCALE GENOMIC DNA]</scope>
    <source>
        <strain evidence="4">SYNS20</strain>
    </source>
</reference>